<dbReference type="PANTHER" id="PTHR23511:SF34">
    <property type="entry name" value="SYNAPTIC VESICLE GLYCOPROTEIN 2"/>
    <property type="match status" value="1"/>
</dbReference>
<feature type="transmembrane region" description="Helical" evidence="7">
    <location>
        <begin position="394"/>
        <end position="413"/>
    </location>
</feature>
<evidence type="ECO:0000256" key="1">
    <source>
        <dbReference type="ARBA" id="ARBA00004141"/>
    </source>
</evidence>
<protein>
    <submittedName>
        <fullName evidence="9">Major facilitator superfamily MFS_1</fullName>
    </submittedName>
</protein>
<feature type="transmembrane region" description="Helical" evidence="7">
    <location>
        <begin position="110"/>
        <end position="132"/>
    </location>
</feature>
<evidence type="ECO:0000256" key="6">
    <source>
        <dbReference type="ARBA" id="ARBA00023136"/>
    </source>
</evidence>
<dbReference type="PANTHER" id="PTHR23511">
    <property type="entry name" value="SYNAPTIC VESICLE GLYCOPROTEIN 2"/>
    <property type="match status" value="1"/>
</dbReference>
<dbReference type="PROSITE" id="PS50850">
    <property type="entry name" value="MFS"/>
    <property type="match status" value="1"/>
</dbReference>
<organism evidence="9 10">
    <name type="scientific">Paraburkholderia graminis (strain ATCC 700544 / DSM 17151 / LMG 18924 / NCIMB 13744 / C4D1M)</name>
    <dbReference type="NCBI Taxonomy" id="396598"/>
    <lineage>
        <taxon>Bacteria</taxon>
        <taxon>Pseudomonadati</taxon>
        <taxon>Pseudomonadota</taxon>
        <taxon>Betaproteobacteria</taxon>
        <taxon>Burkholderiales</taxon>
        <taxon>Burkholderiaceae</taxon>
        <taxon>Paraburkholderia</taxon>
    </lineage>
</organism>
<dbReference type="InterPro" id="IPR020846">
    <property type="entry name" value="MFS_dom"/>
</dbReference>
<feature type="transmembrane region" description="Helical" evidence="7">
    <location>
        <begin position="268"/>
        <end position="290"/>
    </location>
</feature>
<feature type="transmembrane region" description="Helical" evidence="7">
    <location>
        <begin position="85"/>
        <end position="104"/>
    </location>
</feature>
<gene>
    <name evidence="9" type="ORF">BgramDRAFT_0335</name>
</gene>
<keyword evidence="6 7" id="KW-0472">Membrane</keyword>
<feature type="transmembrane region" description="Helical" evidence="7">
    <location>
        <begin position="419"/>
        <end position="438"/>
    </location>
</feature>
<dbReference type="Pfam" id="PF00083">
    <property type="entry name" value="Sugar_tr"/>
    <property type="match status" value="1"/>
</dbReference>
<evidence type="ECO:0000256" key="3">
    <source>
        <dbReference type="ARBA" id="ARBA00022448"/>
    </source>
</evidence>
<dbReference type="Gene3D" id="1.20.1250.20">
    <property type="entry name" value="MFS general substrate transporter like domains"/>
    <property type="match status" value="1"/>
</dbReference>
<dbReference type="CDD" id="cd17316">
    <property type="entry name" value="MFS_SV2_like"/>
    <property type="match status" value="1"/>
</dbReference>
<feature type="transmembrane region" description="Helical" evidence="7">
    <location>
        <begin position="302"/>
        <end position="321"/>
    </location>
</feature>
<feature type="transmembrane region" description="Helical" evidence="7">
    <location>
        <begin position="173"/>
        <end position="191"/>
    </location>
</feature>
<dbReference type="GO" id="GO:0022857">
    <property type="term" value="F:transmembrane transporter activity"/>
    <property type="evidence" value="ECO:0007669"/>
    <property type="project" value="InterPro"/>
</dbReference>
<proteinExistence type="inferred from homology"/>
<comment type="subcellular location">
    <subcellularLocation>
        <location evidence="1">Membrane</location>
        <topology evidence="1">Multi-pass membrane protein</topology>
    </subcellularLocation>
</comment>
<dbReference type="RefSeq" id="WP_006046886.1">
    <property type="nucleotide sequence ID" value="NZ_ABLD01000001.1"/>
</dbReference>
<keyword evidence="5 7" id="KW-1133">Transmembrane helix</keyword>
<feature type="transmembrane region" description="Helical" evidence="7">
    <location>
        <begin position="144"/>
        <end position="167"/>
    </location>
</feature>
<comment type="similarity">
    <text evidence="2">Belongs to the major facilitator superfamily. Sugar transporter (TC 2.A.1.1) family.</text>
</comment>
<sequence length="470" mass="50816">MSSVAARLERLPFCGFHKKLLFMGGLGYTFDAMDSSSMAFVLPAIAKAWHLSPFQTGLIASSTYTGFFFGALLAGLAGDRFGRRFVMMTALVIFCIASLISSQVNNWQAFYGIRIFAGFGAGAESAIVAPFLSEFVARKYRGAFTGALAGFFAFGYVMSAVFGNLIIPHFEGGWRYVVVITSLPIFILLWWRRDLPESPRWLESRGRTAEANATLDRIEALVLKEGQTFEPVAESIVQAAAQVAPSSFFGNFAKIWSPRLRRTTAMSWTMWFAIAFSYYAFFTWIPSLLIQHGMTITKSFGFSLLMYAAQIPGYLSAAYLNERLGRQGTIATYMVLGGLSAVGMAFSDATWQIAVAGICLSFFMNGTFGGVYAYTPEIFPTSLRATGVGTSSSFGRIGAIIAPILVGLIYPTLGFAGVFGVTTCILLTGAAVVLIFGIPTRGLALEEIATAESKPARHDGGLPVPSRSDA</sequence>
<dbReference type="Proteomes" id="UP000005045">
    <property type="component" value="Unassembled WGS sequence"/>
</dbReference>
<name>B1FTK9_PARG4</name>
<evidence type="ECO:0000256" key="2">
    <source>
        <dbReference type="ARBA" id="ARBA00010992"/>
    </source>
</evidence>
<dbReference type="EMBL" id="ABLD01000001">
    <property type="protein sequence ID" value="EDT12955.1"/>
    <property type="molecule type" value="Genomic_DNA"/>
</dbReference>
<reference evidence="9 10" key="1">
    <citation type="submission" date="2008-03" db="EMBL/GenBank/DDBJ databases">
        <title>Sequencing of the draft genome and assembly of Burkholderia graminis C4D1M.</title>
        <authorList>
            <consortium name="US DOE Joint Genome Institute (JGI-PGF)"/>
            <person name="Copeland A."/>
            <person name="Lucas S."/>
            <person name="Lapidus A."/>
            <person name="Glavina del Rio T."/>
            <person name="Dalin E."/>
            <person name="Tice H."/>
            <person name="Bruce D."/>
            <person name="Goodwin L."/>
            <person name="Pitluck S."/>
            <person name="Larimer F."/>
            <person name="Land M.L."/>
            <person name="Hauser L."/>
            <person name="Tiedje J."/>
            <person name="Richardson P."/>
        </authorList>
    </citation>
    <scope>NUCLEOTIDE SEQUENCE [LARGE SCALE GENOMIC DNA]</scope>
    <source>
        <strain evidence="10">ATCC 700544 / DSM 17151 / LMG 18924 / NCIMB 13744 / C4D1M</strain>
    </source>
</reference>
<evidence type="ECO:0000256" key="5">
    <source>
        <dbReference type="ARBA" id="ARBA00022989"/>
    </source>
</evidence>
<keyword evidence="3" id="KW-0813">Transport</keyword>
<dbReference type="InterPro" id="IPR036259">
    <property type="entry name" value="MFS_trans_sf"/>
</dbReference>
<keyword evidence="4 7" id="KW-0812">Transmembrane</keyword>
<comment type="caution">
    <text evidence="9">The sequence shown here is derived from an EMBL/GenBank/DDBJ whole genome shotgun (WGS) entry which is preliminary data.</text>
</comment>
<feature type="transmembrane region" description="Helical" evidence="7">
    <location>
        <begin position="20"/>
        <end position="46"/>
    </location>
</feature>
<dbReference type="PROSITE" id="PS00217">
    <property type="entry name" value="SUGAR_TRANSPORT_2"/>
    <property type="match status" value="1"/>
</dbReference>
<dbReference type="GO" id="GO:0016020">
    <property type="term" value="C:membrane"/>
    <property type="evidence" value="ECO:0007669"/>
    <property type="project" value="UniProtKB-SubCell"/>
</dbReference>
<feature type="transmembrane region" description="Helical" evidence="7">
    <location>
        <begin position="353"/>
        <end position="374"/>
    </location>
</feature>
<evidence type="ECO:0000256" key="4">
    <source>
        <dbReference type="ARBA" id="ARBA00022692"/>
    </source>
</evidence>
<dbReference type="OrthoDB" id="3252866at2"/>
<feature type="domain" description="Major facilitator superfamily (MFS) profile" evidence="8">
    <location>
        <begin position="20"/>
        <end position="441"/>
    </location>
</feature>
<evidence type="ECO:0000313" key="9">
    <source>
        <dbReference type="EMBL" id="EDT12955.1"/>
    </source>
</evidence>
<dbReference type="SUPFAM" id="SSF103473">
    <property type="entry name" value="MFS general substrate transporter"/>
    <property type="match status" value="1"/>
</dbReference>
<evidence type="ECO:0000259" key="8">
    <source>
        <dbReference type="PROSITE" id="PS50850"/>
    </source>
</evidence>
<keyword evidence="10" id="KW-1185">Reference proteome</keyword>
<evidence type="ECO:0000256" key="7">
    <source>
        <dbReference type="SAM" id="Phobius"/>
    </source>
</evidence>
<dbReference type="AlphaFoldDB" id="B1FTK9"/>
<evidence type="ECO:0000313" key="10">
    <source>
        <dbReference type="Proteomes" id="UP000005045"/>
    </source>
</evidence>
<dbReference type="InterPro" id="IPR005829">
    <property type="entry name" value="Sugar_transporter_CS"/>
</dbReference>
<dbReference type="InterPro" id="IPR005828">
    <property type="entry name" value="MFS_sugar_transport-like"/>
</dbReference>
<feature type="transmembrane region" description="Helical" evidence="7">
    <location>
        <begin position="58"/>
        <end position="78"/>
    </location>
</feature>
<feature type="transmembrane region" description="Helical" evidence="7">
    <location>
        <begin position="328"/>
        <end position="347"/>
    </location>
</feature>
<accession>B1FTK9</accession>